<dbReference type="EMBL" id="CVRI01000059">
    <property type="protein sequence ID" value="CRL03019.1"/>
    <property type="molecule type" value="Genomic_DNA"/>
</dbReference>
<evidence type="ECO:0000313" key="5">
    <source>
        <dbReference type="Proteomes" id="UP000183832"/>
    </source>
</evidence>
<dbReference type="Pfam" id="PF00400">
    <property type="entry name" value="WD40"/>
    <property type="match status" value="3"/>
</dbReference>
<dbReference type="PROSITE" id="PS50082">
    <property type="entry name" value="WD_REPEATS_2"/>
    <property type="match status" value="1"/>
</dbReference>
<dbReference type="InterPro" id="IPR051959">
    <property type="entry name" value="PAK1-Kinase_Regulator"/>
</dbReference>
<feature type="compositionally biased region" description="Basic residues" evidence="3">
    <location>
        <begin position="377"/>
        <end position="386"/>
    </location>
</feature>
<accession>A0A1J1IS13</accession>
<name>A0A1J1IS13_9DIPT</name>
<organism evidence="4 5">
    <name type="scientific">Clunio marinus</name>
    <dbReference type="NCBI Taxonomy" id="568069"/>
    <lineage>
        <taxon>Eukaryota</taxon>
        <taxon>Metazoa</taxon>
        <taxon>Ecdysozoa</taxon>
        <taxon>Arthropoda</taxon>
        <taxon>Hexapoda</taxon>
        <taxon>Insecta</taxon>
        <taxon>Pterygota</taxon>
        <taxon>Neoptera</taxon>
        <taxon>Endopterygota</taxon>
        <taxon>Diptera</taxon>
        <taxon>Nematocera</taxon>
        <taxon>Chironomoidea</taxon>
        <taxon>Chironomidae</taxon>
        <taxon>Clunio</taxon>
    </lineage>
</organism>
<dbReference type="InterPro" id="IPR001680">
    <property type="entry name" value="WD40_rpt"/>
</dbReference>
<dbReference type="SUPFAM" id="SSF50978">
    <property type="entry name" value="WD40 repeat-like"/>
    <property type="match status" value="1"/>
</dbReference>
<gene>
    <name evidence="4" type="ORF">CLUMA_CG016376</name>
</gene>
<dbReference type="STRING" id="568069.A0A1J1IS13"/>
<dbReference type="PANTHER" id="PTHR44675:SF1">
    <property type="entry name" value="P21-ACTIVATED PROTEIN KINASE-INTERACTING PROTEIN 1"/>
    <property type="match status" value="1"/>
</dbReference>
<evidence type="ECO:0000256" key="2">
    <source>
        <dbReference type="PROSITE-ProRule" id="PRU00221"/>
    </source>
</evidence>
<feature type="repeat" description="WD" evidence="2">
    <location>
        <begin position="79"/>
        <end position="107"/>
    </location>
</feature>
<evidence type="ECO:0000256" key="1">
    <source>
        <dbReference type="ARBA" id="ARBA00045213"/>
    </source>
</evidence>
<proteinExistence type="predicted"/>
<sequence>MATELEIIVGTYEEFLLGYRVRPSRSNDRKYDLFQTFSTHSHTSSIRTVATNGKLVASGGADDRICVYDLEKRRAIDDLYVHDGTINSLTFVPDGSYLISGGADGKMTFVKTNNWKVDKVFERAHKGSSVNFISVHPSGKLALSIGSDLTLRTWNLINGRQAFVTSLKNKSLGSIIDFVVWSISGDYFVLTGKDSVEIWCTEKAEVIATKKCEARPSSVCWISDSDILVGMENGKLLFFNWEDENEEATICEIYETRIKAMKYVNGFLATASTSGELNLWKVINGEKIEMEMICGIDVGCRLLCLDICELVKSGIDPEIKDEVVEDESKTQVRQLTTSGCVTVEIEENDDSDDGSKRNKQIKRKNKQTKFETPQKNKQNKKQRKSAGVRLSNGFVEEDC</sequence>
<dbReference type="SMART" id="SM00320">
    <property type="entry name" value="WD40"/>
    <property type="match status" value="4"/>
</dbReference>
<dbReference type="InterPro" id="IPR015943">
    <property type="entry name" value="WD40/YVTN_repeat-like_dom_sf"/>
</dbReference>
<dbReference type="Gene3D" id="2.130.10.10">
    <property type="entry name" value="YVTN repeat-like/Quinoprotein amine dehydrogenase"/>
    <property type="match status" value="2"/>
</dbReference>
<dbReference type="PANTHER" id="PTHR44675">
    <property type="entry name" value="PAK1 INTERACTING PROTEIN 1"/>
    <property type="match status" value="1"/>
</dbReference>
<comment type="function">
    <text evidence="1">Negatively regulates the PAK1 kinase. PAK1 is a member of the PAK kinase family, which has been shown to play a positive role in the regulation of signaling pathways involving MAPK8 and RELA. PAK1 exists as an inactive homodimer, which is activated by binding of small GTPases such as CDC42 to an N-terminal regulatory domain. PAK1IP1 also binds to the N-terminus of PAK1, and inhibits the specific activation of PAK1 by CDC42. May be involved in ribosomal large subunit assembly.</text>
</comment>
<dbReference type="AlphaFoldDB" id="A0A1J1IS13"/>
<dbReference type="Proteomes" id="UP000183832">
    <property type="component" value="Unassembled WGS sequence"/>
</dbReference>
<protein>
    <submittedName>
        <fullName evidence="4">CLUMA_CG016376, isoform A</fullName>
    </submittedName>
</protein>
<keyword evidence="5" id="KW-1185">Reference proteome</keyword>
<evidence type="ECO:0000256" key="3">
    <source>
        <dbReference type="SAM" id="MobiDB-lite"/>
    </source>
</evidence>
<feature type="compositionally biased region" description="Basic residues" evidence="3">
    <location>
        <begin position="357"/>
        <end position="367"/>
    </location>
</feature>
<feature type="region of interest" description="Disordered" evidence="3">
    <location>
        <begin position="346"/>
        <end position="399"/>
    </location>
</feature>
<dbReference type="OrthoDB" id="308449at2759"/>
<evidence type="ECO:0000313" key="4">
    <source>
        <dbReference type="EMBL" id="CRL03019.1"/>
    </source>
</evidence>
<keyword evidence="2" id="KW-0853">WD repeat</keyword>
<dbReference type="InterPro" id="IPR036322">
    <property type="entry name" value="WD40_repeat_dom_sf"/>
</dbReference>
<reference evidence="4 5" key="1">
    <citation type="submission" date="2015-04" db="EMBL/GenBank/DDBJ databases">
        <authorList>
            <person name="Syromyatnikov M.Y."/>
            <person name="Popov V.N."/>
        </authorList>
    </citation>
    <scope>NUCLEOTIDE SEQUENCE [LARGE SCALE GENOMIC DNA]</scope>
</reference>